<dbReference type="Proteomes" id="UP000077143">
    <property type="component" value="Chromosome"/>
</dbReference>
<dbReference type="EMBL" id="CP015596">
    <property type="protein sequence ID" value="ANE82593.1"/>
    <property type="molecule type" value="Genomic_DNA"/>
</dbReference>
<organism evidence="1 2">
    <name type="scientific">Mycobacterium adipatum</name>
    <dbReference type="NCBI Taxonomy" id="1682113"/>
    <lineage>
        <taxon>Bacteria</taxon>
        <taxon>Bacillati</taxon>
        <taxon>Actinomycetota</taxon>
        <taxon>Actinomycetes</taxon>
        <taxon>Mycobacteriales</taxon>
        <taxon>Mycobacteriaceae</taxon>
        <taxon>Mycobacterium</taxon>
    </lineage>
</organism>
<keyword evidence="2" id="KW-1185">Reference proteome</keyword>
<dbReference type="KEGG" id="madi:A7U43_03080"/>
<name>A0A172UUC2_9MYCO</name>
<dbReference type="OrthoDB" id="5175769at2"/>
<sequence>MVQLHAVHAGLALTRPTRDVDMILHIETGAATFAGVRDELERLGYALHEPVGEGPAHRFVRGPDSAETVDVMVADHLPPKWHPKVLRRTVFAVPGGTSALRKTVNCEMDTGETTVMLSVPDVLGALVLKGAAYIEDSRDTSRHLDDAAVLACAATDPVGDRARMIGSDRRRVTALWKVLQDENHRSWLATGRNARRGRAALRVLVGS</sequence>
<accession>A0A172UUC2</accession>
<evidence type="ECO:0000313" key="1">
    <source>
        <dbReference type="EMBL" id="ANE82593.1"/>
    </source>
</evidence>
<evidence type="ECO:0000313" key="2">
    <source>
        <dbReference type="Proteomes" id="UP000077143"/>
    </source>
</evidence>
<gene>
    <name evidence="1" type="ORF">A7U43_03080</name>
</gene>
<dbReference type="AlphaFoldDB" id="A0A172UUC2"/>
<dbReference type="STRING" id="1682113.A7U43_03080"/>
<protein>
    <submittedName>
        <fullName evidence="1">Uncharacterized protein</fullName>
    </submittedName>
</protein>
<reference evidence="1 2" key="1">
    <citation type="submission" date="2016-05" db="EMBL/GenBank/DDBJ databases">
        <title>Complete genome sequence of a phthalic acid esters degrading Mycobacterium sp. YC-RL4.</title>
        <authorList>
            <person name="Ren L."/>
            <person name="Fan S."/>
            <person name="Ruth N."/>
            <person name="Jia Y."/>
            <person name="Wang J."/>
            <person name="Qiao C."/>
        </authorList>
    </citation>
    <scope>NUCLEOTIDE SEQUENCE [LARGE SCALE GENOMIC DNA]</scope>
    <source>
        <strain evidence="1 2">YC-RL4</strain>
    </source>
</reference>
<proteinExistence type="predicted"/>